<evidence type="ECO:0000256" key="7">
    <source>
        <dbReference type="ARBA" id="ARBA00065857"/>
    </source>
</evidence>
<dbReference type="SUPFAM" id="SSF54999">
    <property type="entry name" value="Ribosomal protein S10"/>
    <property type="match status" value="1"/>
</dbReference>
<evidence type="ECO:0000256" key="2">
    <source>
        <dbReference type="ARBA" id="ARBA00022980"/>
    </source>
</evidence>
<dbReference type="InterPro" id="IPR036838">
    <property type="entry name" value="Ribosomal_uS10_dom_sf"/>
</dbReference>
<evidence type="ECO:0000256" key="6">
    <source>
        <dbReference type="ARBA" id="ARBA00057689"/>
    </source>
</evidence>
<dbReference type="GO" id="GO:0003735">
    <property type="term" value="F:structural constituent of ribosome"/>
    <property type="evidence" value="ECO:0007669"/>
    <property type="project" value="InterPro"/>
</dbReference>
<keyword evidence="3" id="KW-0687">Ribonucleoprotein</keyword>
<evidence type="ECO:0000259" key="9">
    <source>
        <dbReference type="SMART" id="SM01403"/>
    </source>
</evidence>
<protein>
    <recommendedName>
        <fullName evidence="4">Small ribosomal subunit protein uS10m</fullName>
    </recommendedName>
    <alternativeName>
        <fullName evidence="5">37S ribosomal protein S10, mitochondrial</fullName>
    </alternativeName>
</protein>
<dbReference type="Pfam" id="PF00338">
    <property type="entry name" value="Ribosomal_S10"/>
    <property type="match status" value="1"/>
</dbReference>
<evidence type="ECO:0000313" key="10">
    <source>
        <dbReference type="EMBL" id="TRM66652.1"/>
    </source>
</evidence>
<dbReference type="Proteomes" id="UP000320762">
    <property type="component" value="Unassembled WGS sequence"/>
</dbReference>
<proteinExistence type="inferred from homology"/>
<feature type="domain" description="Small ribosomal subunit protein uS10" evidence="9">
    <location>
        <begin position="186"/>
        <end position="283"/>
    </location>
</feature>
<comment type="similarity">
    <text evidence="1">Belongs to the universal ribosomal protein uS10 family.</text>
</comment>
<evidence type="ECO:0000256" key="8">
    <source>
        <dbReference type="SAM" id="MobiDB-lite"/>
    </source>
</evidence>
<evidence type="ECO:0000256" key="1">
    <source>
        <dbReference type="ARBA" id="ARBA00007102"/>
    </source>
</evidence>
<keyword evidence="11" id="KW-1185">Reference proteome</keyword>
<dbReference type="InterPro" id="IPR027486">
    <property type="entry name" value="Ribosomal_uS10_dom"/>
</dbReference>
<dbReference type="PRINTS" id="PR00971">
    <property type="entry name" value="RIBOSOMALS10"/>
</dbReference>
<evidence type="ECO:0000256" key="4">
    <source>
        <dbReference type="ARBA" id="ARBA00035261"/>
    </source>
</evidence>
<dbReference type="STRING" id="97359.A0A550CPC1"/>
<sequence>MLSVLLSRAPRTAAARLRTTNVLCRHYAKPSNRPDELEELMRQNQQHPSKKRQPLVADDEVADMRKADEDFSAHVEASVDKMLKNADSSVPDPVDLTAPDRMGNNEVEIFGRTDFPSSLDATPRSPTPSDFLPERFRDPRHLPIRVTRAFWRAPFTELEYAAAYVPGRSIQQAFSHPRPHRVPVASIQFAGHDPRQLELFTHFATHVAYSLGIPCSRPARLPTQRSMWTVIKSPFVHKKSQENFERKTHKRVIKAWDADGEVVRRWAAYLRKHAMGGVGMRVVMWDRLALHPEASAQTLTNGKLEDLEASRRETPREKIRALGEEILREELKSGAQVESSAKLL</sequence>
<dbReference type="InterPro" id="IPR001848">
    <property type="entry name" value="Ribosomal_uS10"/>
</dbReference>
<evidence type="ECO:0000313" key="11">
    <source>
        <dbReference type="Proteomes" id="UP000320762"/>
    </source>
</evidence>
<dbReference type="Gene3D" id="3.30.70.600">
    <property type="entry name" value="Ribosomal protein S10 domain"/>
    <property type="match status" value="1"/>
</dbReference>
<dbReference type="GO" id="GO:0006412">
    <property type="term" value="P:translation"/>
    <property type="evidence" value="ECO:0007669"/>
    <property type="project" value="InterPro"/>
</dbReference>
<dbReference type="GO" id="GO:0005840">
    <property type="term" value="C:ribosome"/>
    <property type="evidence" value="ECO:0007669"/>
    <property type="project" value="UniProtKB-KW"/>
</dbReference>
<evidence type="ECO:0000256" key="5">
    <source>
        <dbReference type="ARBA" id="ARBA00042916"/>
    </source>
</evidence>
<accession>A0A550CPC1</accession>
<feature type="region of interest" description="Disordered" evidence="8">
    <location>
        <begin position="114"/>
        <end position="134"/>
    </location>
</feature>
<comment type="function">
    <text evidence="6">Involved in mitochondrial genome encoded proteins translation. Involved in the binding of tRNA to the ribosomes.</text>
</comment>
<dbReference type="FunFam" id="3.30.70.600:FF:000003">
    <property type="entry name" value="30S ribosomal protein S10"/>
    <property type="match status" value="1"/>
</dbReference>
<comment type="subunit">
    <text evidence="7">Part of the mitochondrial small ribosomal subunit.</text>
</comment>
<reference evidence="10 11" key="1">
    <citation type="journal article" date="2019" name="New Phytol.">
        <title>Comparative genomics reveals unique wood-decay strategies and fruiting body development in the Schizophyllaceae.</title>
        <authorList>
            <person name="Almasi E."/>
            <person name="Sahu N."/>
            <person name="Krizsan K."/>
            <person name="Balint B."/>
            <person name="Kovacs G.M."/>
            <person name="Kiss B."/>
            <person name="Cseklye J."/>
            <person name="Drula E."/>
            <person name="Henrissat B."/>
            <person name="Nagy I."/>
            <person name="Chovatia M."/>
            <person name="Adam C."/>
            <person name="LaButti K."/>
            <person name="Lipzen A."/>
            <person name="Riley R."/>
            <person name="Grigoriev I.V."/>
            <person name="Nagy L.G."/>
        </authorList>
    </citation>
    <scope>NUCLEOTIDE SEQUENCE [LARGE SCALE GENOMIC DNA]</scope>
    <source>
        <strain evidence="10 11">NL-1724</strain>
    </source>
</reference>
<dbReference type="OrthoDB" id="366214at2759"/>
<evidence type="ECO:0000256" key="3">
    <source>
        <dbReference type="ARBA" id="ARBA00023274"/>
    </source>
</evidence>
<dbReference type="HAMAP" id="MF_00508">
    <property type="entry name" value="Ribosomal_uS10"/>
    <property type="match status" value="1"/>
</dbReference>
<dbReference type="AlphaFoldDB" id="A0A550CPC1"/>
<name>A0A550CPC1_9AGAR</name>
<organism evidence="10 11">
    <name type="scientific">Schizophyllum amplum</name>
    <dbReference type="NCBI Taxonomy" id="97359"/>
    <lineage>
        <taxon>Eukaryota</taxon>
        <taxon>Fungi</taxon>
        <taxon>Dikarya</taxon>
        <taxon>Basidiomycota</taxon>
        <taxon>Agaricomycotina</taxon>
        <taxon>Agaricomycetes</taxon>
        <taxon>Agaricomycetidae</taxon>
        <taxon>Agaricales</taxon>
        <taxon>Schizophyllaceae</taxon>
        <taxon>Schizophyllum</taxon>
    </lineage>
</organism>
<dbReference type="SMART" id="SM01403">
    <property type="entry name" value="Ribosomal_S10"/>
    <property type="match status" value="1"/>
</dbReference>
<comment type="caution">
    <text evidence="10">The sequence shown here is derived from an EMBL/GenBank/DDBJ whole genome shotgun (WGS) entry which is preliminary data.</text>
</comment>
<gene>
    <name evidence="10" type="ORF">BD626DRAFT_483371</name>
</gene>
<keyword evidence="2" id="KW-0689">Ribosomal protein</keyword>
<dbReference type="EMBL" id="VDMD01000003">
    <property type="protein sequence ID" value="TRM66652.1"/>
    <property type="molecule type" value="Genomic_DNA"/>
</dbReference>
<dbReference type="PANTHER" id="PTHR11700">
    <property type="entry name" value="30S RIBOSOMAL PROTEIN S10 FAMILY MEMBER"/>
    <property type="match status" value="1"/>
</dbReference>
<dbReference type="GO" id="GO:1990904">
    <property type="term" value="C:ribonucleoprotein complex"/>
    <property type="evidence" value="ECO:0007669"/>
    <property type="project" value="UniProtKB-KW"/>
</dbReference>